<dbReference type="Pfam" id="PF00011">
    <property type="entry name" value="HSP20"/>
    <property type="match status" value="1"/>
</dbReference>
<accession>A0A9D2HE09</accession>
<comment type="similarity">
    <text evidence="1 2">Belongs to the small heat shock protein (HSP20) family.</text>
</comment>
<organism evidence="4 5">
    <name type="scientific">Candidatus Mailhella merdigallinarum</name>
    <dbReference type="NCBI Taxonomy" id="2838658"/>
    <lineage>
        <taxon>Bacteria</taxon>
        <taxon>Pseudomonadati</taxon>
        <taxon>Thermodesulfobacteriota</taxon>
        <taxon>Desulfovibrionia</taxon>
        <taxon>Desulfovibrionales</taxon>
        <taxon>Desulfovibrionaceae</taxon>
        <taxon>Mailhella</taxon>
    </lineage>
</organism>
<dbReference type="InterPro" id="IPR002068">
    <property type="entry name" value="A-crystallin/Hsp20_dom"/>
</dbReference>
<name>A0A9D2HE09_9BACT</name>
<evidence type="ECO:0000256" key="1">
    <source>
        <dbReference type="PROSITE-ProRule" id="PRU00285"/>
    </source>
</evidence>
<dbReference type="SUPFAM" id="SSF49764">
    <property type="entry name" value="HSP20-like chaperones"/>
    <property type="match status" value="1"/>
</dbReference>
<comment type="caution">
    <text evidence="4">The sequence shown here is derived from an EMBL/GenBank/DDBJ whole genome shotgun (WGS) entry which is preliminary data.</text>
</comment>
<evidence type="ECO:0000256" key="2">
    <source>
        <dbReference type="RuleBase" id="RU003616"/>
    </source>
</evidence>
<reference evidence="4" key="1">
    <citation type="journal article" date="2021" name="PeerJ">
        <title>Extensive microbial diversity within the chicken gut microbiome revealed by metagenomics and culture.</title>
        <authorList>
            <person name="Gilroy R."/>
            <person name="Ravi A."/>
            <person name="Getino M."/>
            <person name="Pursley I."/>
            <person name="Horton D.L."/>
            <person name="Alikhan N.F."/>
            <person name="Baker D."/>
            <person name="Gharbi K."/>
            <person name="Hall N."/>
            <person name="Watson M."/>
            <person name="Adriaenssens E.M."/>
            <person name="Foster-Nyarko E."/>
            <person name="Jarju S."/>
            <person name="Secka A."/>
            <person name="Antonio M."/>
            <person name="Oren A."/>
            <person name="Chaudhuri R.R."/>
            <person name="La Ragione R."/>
            <person name="Hildebrand F."/>
            <person name="Pallen M.J."/>
        </authorList>
    </citation>
    <scope>NUCLEOTIDE SEQUENCE</scope>
    <source>
        <strain evidence="4">CHK186-16707</strain>
    </source>
</reference>
<dbReference type="EMBL" id="DXAN01000020">
    <property type="protein sequence ID" value="HJA08764.1"/>
    <property type="molecule type" value="Genomic_DNA"/>
</dbReference>
<dbReference type="Gene3D" id="2.60.40.790">
    <property type="match status" value="1"/>
</dbReference>
<dbReference type="PROSITE" id="PS01031">
    <property type="entry name" value="SHSP"/>
    <property type="match status" value="1"/>
</dbReference>
<proteinExistence type="inferred from homology"/>
<feature type="domain" description="SHSP" evidence="3">
    <location>
        <begin position="27"/>
        <end position="134"/>
    </location>
</feature>
<dbReference type="CDD" id="cd06464">
    <property type="entry name" value="ACD_sHsps-like"/>
    <property type="match status" value="1"/>
</dbReference>
<reference evidence="4" key="2">
    <citation type="submission" date="2021-04" db="EMBL/GenBank/DDBJ databases">
        <authorList>
            <person name="Gilroy R."/>
        </authorList>
    </citation>
    <scope>NUCLEOTIDE SEQUENCE</scope>
    <source>
        <strain evidence="4">CHK186-16707</strain>
    </source>
</reference>
<protein>
    <submittedName>
        <fullName evidence="4">Hsp20/alpha crystallin family protein</fullName>
    </submittedName>
</protein>
<evidence type="ECO:0000313" key="5">
    <source>
        <dbReference type="Proteomes" id="UP000824225"/>
    </source>
</evidence>
<dbReference type="AlphaFoldDB" id="A0A9D2HE09"/>
<evidence type="ECO:0000259" key="3">
    <source>
        <dbReference type="PROSITE" id="PS01031"/>
    </source>
</evidence>
<sequence>MMADFSIFKDFPAFAERMYTSETEFYRRESMPFPPINLGEDHRAIHIRALIPGVDRANLHLTLGERALVIEGELPPLPGRYYRQERFSGPFRRVVTLTVPVQRDAVTARLSDGILEMTLPKLPTGRLLSIHPRY</sequence>
<evidence type="ECO:0000313" key="4">
    <source>
        <dbReference type="EMBL" id="HJA08764.1"/>
    </source>
</evidence>
<dbReference type="InterPro" id="IPR008978">
    <property type="entry name" value="HSP20-like_chaperone"/>
</dbReference>
<gene>
    <name evidence="4" type="ORF">H9962_06215</name>
</gene>
<dbReference type="Proteomes" id="UP000824225">
    <property type="component" value="Unassembled WGS sequence"/>
</dbReference>